<dbReference type="EMBL" id="KV784353">
    <property type="protein sequence ID" value="OEU23103.1"/>
    <property type="molecule type" value="Genomic_DNA"/>
</dbReference>
<dbReference type="PANTHER" id="PTHR19372">
    <property type="entry name" value="SULFITE REDUCTASE"/>
    <property type="match status" value="1"/>
</dbReference>
<dbReference type="InParanoid" id="A0A1E7FZ71"/>
<dbReference type="PROSITE" id="PS50255">
    <property type="entry name" value="CYTOCHROME_B5_2"/>
    <property type="match status" value="1"/>
</dbReference>
<dbReference type="SUPFAM" id="SSF56524">
    <property type="entry name" value="Oxidoreductase molybdopterin-binding domain"/>
    <property type="match status" value="1"/>
</dbReference>
<evidence type="ECO:0000256" key="6">
    <source>
        <dbReference type="ARBA" id="ARBA00023004"/>
    </source>
</evidence>
<keyword evidence="3" id="KW-0349">Heme</keyword>
<evidence type="ECO:0000259" key="7">
    <source>
        <dbReference type="PROSITE" id="PS50255"/>
    </source>
</evidence>
<dbReference type="InterPro" id="IPR036374">
    <property type="entry name" value="OxRdtase_Mopterin-bd_sf"/>
</dbReference>
<evidence type="ECO:0000256" key="4">
    <source>
        <dbReference type="ARBA" id="ARBA00022723"/>
    </source>
</evidence>
<dbReference type="GO" id="GO:0020037">
    <property type="term" value="F:heme binding"/>
    <property type="evidence" value="ECO:0007669"/>
    <property type="project" value="InterPro"/>
</dbReference>
<dbReference type="PANTHER" id="PTHR19372:SF7">
    <property type="entry name" value="SULFITE OXIDASE, MITOCHONDRIAL"/>
    <property type="match status" value="1"/>
</dbReference>
<dbReference type="Pfam" id="PF03404">
    <property type="entry name" value="Mo-co_dimer"/>
    <property type="match status" value="1"/>
</dbReference>
<dbReference type="InterPro" id="IPR005066">
    <property type="entry name" value="MoCF_OxRdtse_dimer"/>
</dbReference>
<evidence type="ECO:0000256" key="5">
    <source>
        <dbReference type="ARBA" id="ARBA00023002"/>
    </source>
</evidence>
<proteinExistence type="predicted"/>
<evidence type="ECO:0000256" key="1">
    <source>
        <dbReference type="ARBA" id="ARBA00001924"/>
    </source>
</evidence>
<dbReference type="InterPro" id="IPR018506">
    <property type="entry name" value="Cyt_B5_heme-BS"/>
</dbReference>
<dbReference type="InterPro" id="IPR008335">
    <property type="entry name" value="Mopterin_OxRdtase_euk"/>
</dbReference>
<dbReference type="OrthoDB" id="10051395at2759"/>
<dbReference type="InterPro" id="IPR000572">
    <property type="entry name" value="OxRdtase_Mopterin-bd_dom"/>
</dbReference>
<dbReference type="InterPro" id="IPR001199">
    <property type="entry name" value="Cyt_B5-like_heme/steroid-bd"/>
</dbReference>
<dbReference type="GO" id="GO:0005739">
    <property type="term" value="C:mitochondrion"/>
    <property type="evidence" value="ECO:0007669"/>
    <property type="project" value="TreeGrafter"/>
</dbReference>
<evidence type="ECO:0000256" key="2">
    <source>
        <dbReference type="ARBA" id="ARBA00022505"/>
    </source>
</evidence>
<keyword evidence="9" id="KW-1185">Reference proteome</keyword>
<dbReference type="InterPro" id="IPR014756">
    <property type="entry name" value="Ig_E-set"/>
</dbReference>
<keyword evidence="2" id="KW-0500">Molybdenum</keyword>
<evidence type="ECO:0000313" key="8">
    <source>
        <dbReference type="EMBL" id="OEU23103.1"/>
    </source>
</evidence>
<dbReference type="Proteomes" id="UP000095751">
    <property type="component" value="Unassembled WGS sequence"/>
</dbReference>
<gene>
    <name evidence="8" type="ORF">FRACYDRAFT_274045</name>
</gene>
<dbReference type="Pfam" id="PF00174">
    <property type="entry name" value="Oxidored_molyb"/>
    <property type="match status" value="1"/>
</dbReference>
<dbReference type="PRINTS" id="PR00407">
    <property type="entry name" value="EUMOPTERIN"/>
</dbReference>
<feature type="domain" description="Cytochrome b5 heme-binding" evidence="7">
    <location>
        <begin position="17"/>
        <end position="98"/>
    </location>
</feature>
<dbReference type="AlphaFoldDB" id="A0A1E7FZ71"/>
<name>A0A1E7FZ71_9STRA</name>
<accession>A0A1E7FZ71</accession>
<dbReference type="SUPFAM" id="SSF81296">
    <property type="entry name" value="E set domains"/>
    <property type="match status" value="1"/>
</dbReference>
<dbReference type="Pfam" id="PF00173">
    <property type="entry name" value="Cyt-b5"/>
    <property type="match status" value="1"/>
</dbReference>
<keyword evidence="5" id="KW-0560">Oxidoreductase</keyword>
<dbReference type="FunFam" id="3.10.120.10:FF:000007">
    <property type="entry name" value="Sulfite oxidase, mitochondrial"/>
    <property type="match status" value="1"/>
</dbReference>
<sequence length="512" mass="57249">MASVISTIMKGRAVLVPMTLGQKEVAKNNGKDGKPVWMTYSGTVYNVTSFVRNHPGGMERILLAAGGPVEAHWHLYRQHFSSDLPMTLLEPLAVGTLREIDQDAVDDMMEQMMENEKDPYEDEPERLGVPVVHSDAPMNAEVPEHILTRSYLTPNHLYYMRHHHPVPLLSKEQIENYRLEIDLSEYGKGKSRISLKDLKSMPKVEVTMTMQCSGNRRSGFNVFEKTSGTTWGQGAISTAKWGGVRLKDLLKNAGMGDPIEAQDKGEIEHVRFQSIDGMSVSIGIEKATNPYGDVMICYEMNDEELPRDHGFPLRVIVPGYAAVRSTKWLNKISISKEEAEGPFQRGLNYKILPPSVKDANDVNIDEMPSCNELSVSSGITKVKPLGSHSDDVPPGDIVIMKVSGWAFAGGGRNIVRVDVTGDLDKHNWTSANLKEGNDQRYGRGWAWTFWEAEVPARVQSDGCVHLYCKGVDMAFNSQPETAVNQWNVRGLMNNSWYHKTSMINVVRKDSNR</sequence>
<dbReference type="InterPro" id="IPR036400">
    <property type="entry name" value="Cyt_B5-like_heme/steroid_sf"/>
</dbReference>
<dbReference type="PROSITE" id="PS00191">
    <property type="entry name" value="CYTOCHROME_B5_1"/>
    <property type="match status" value="1"/>
</dbReference>
<keyword evidence="4" id="KW-0479">Metal-binding</keyword>
<dbReference type="GO" id="GO:0006790">
    <property type="term" value="P:sulfur compound metabolic process"/>
    <property type="evidence" value="ECO:0007669"/>
    <property type="project" value="TreeGrafter"/>
</dbReference>
<dbReference type="SMART" id="SM01117">
    <property type="entry name" value="Cyt-b5"/>
    <property type="match status" value="1"/>
</dbReference>
<organism evidence="8 9">
    <name type="scientific">Fragilariopsis cylindrus CCMP1102</name>
    <dbReference type="NCBI Taxonomy" id="635003"/>
    <lineage>
        <taxon>Eukaryota</taxon>
        <taxon>Sar</taxon>
        <taxon>Stramenopiles</taxon>
        <taxon>Ochrophyta</taxon>
        <taxon>Bacillariophyta</taxon>
        <taxon>Bacillariophyceae</taxon>
        <taxon>Bacillariophycidae</taxon>
        <taxon>Bacillariales</taxon>
        <taxon>Bacillariaceae</taxon>
        <taxon>Fragilariopsis</taxon>
    </lineage>
</organism>
<keyword evidence="6" id="KW-0408">Iron</keyword>
<evidence type="ECO:0000256" key="3">
    <source>
        <dbReference type="ARBA" id="ARBA00022617"/>
    </source>
</evidence>
<dbReference type="SUPFAM" id="SSF55856">
    <property type="entry name" value="Cytochrome b5-like heme/steroid binding domain"/>
    <property type="match status" value="1"/>
</dbReference>
<dbReference type="Gene3D" id="2.60.40.650">
    <property type="match status" value="1"/>
</dbReference>
<dbReference type="GO" id="GO:0030151">
    <property type="term" value="F:molybdenum ion binding"/>
    <property type="evidence" value="ECO:0007669"/>
    <property type="project" value="InterPro"/>
</dbReference>
<evidence type="ECO:0000313" key="9">
    <source>
        <dbReference type="Proteomes" id="UP000095751"/>
    </source>
</evidence>
<reference evidence="8 9" key="1">
    <citation type="submission" date="2016-09" db="EMBL/GenBank/DDBJ databases">
        <title>Extensive genetic diversity and differential bi-allelic expression allows diatom success in the polar Southern Ocean.</title>
        <authorList>
            <consortium name="DOE Joint Genome Institute"/>
            <person name="Mock T."/>
            <person name="Otillar R.P."/>
            <person name="Strauss J."/>
            <person name="Dupont C."/>
            <person name="Frickenhaus S."/>
            <person name="Maumus F."/>
            <person name="Mcmullan M."/>
            <person name="Sanges R."/>
            <person name="Schmutz J."/>
            <person name="Toseland A."/>
            <person name="Valas R."/>
            <person name="Veluchamy A."/>
            <person name="Ward B.J."/>
            <person name="Allen A."/>
            <person name="Barry K."/>
            <person name="Falciatore A."/>
            <person name="Ferrante M."/>
            <person name="Fortunato A.E."/>
            <person name="Gloeckner G."/>
            <person name="Gruber A."/>
            <person name="Hipkin R."/>
            <person name="Janech M."/>
            <person name="Kroth P."/>
            <person name="Leese F."/>
            <person name="Lindquist E."/>
            <person name="Lyon B.R."/>
            <person name="Martin J."/>
            <person name="Mayer C."/>
            <person name="Parker M."/>
            <person name="Quesneville H."/>
            <person name="Raymond J."/>
            <person name="Uhlig C."/>
            <person name="Valentin K.U."/>
            <person name="Worden A.Z."/>
            <person name="Armbrust E.V."/>
            <person name="Bowler C."/>
            <person name="Green B."/>
            <person name="Moulton V."/>
            <person name="Van Oosterhout C."/>
            <person name="Grigoriev I."/>
        </authorList>
    </citation>
    <scope>NUCLEOTIDE SEQUENCE [LARGE SCALE GENOMIC DNA]</scope>
    <source>
        <strain evidence="8 9">CCMP1102</strain>
    </source>
</reference>
<dbReference type="KEGG" id="fcy:FRACYDRAFT_274045"/>
<dbReference type="GO" id="GO:0008482">
    <property type="term" value="F:sulfite oxidase activity"/>
    <property type="evidence" value="ECO:0007669"/>
    <property type="project" value="TreeGrafter"/>
</dbReference>
<dbReference type="Gene3D" id="3.10.120.10">
    <property type="entry name" value="Cytochrome b5-like heme/steroid binding domain"/>
    <property type="match status" value="1"/>
</dbReference>
<dbReference type="Gene3D" id="3.90.420.10">
    <property type="entry name" value="Oxidoreductase, molybdopterin-binding domain"/>
    <property type="match status" value="1"/>
</dbReference>
<protein>
    <submittedName>
        <fullName evidence="8">Molybdopterin binding oxidoreductase</fullName>
    </submittedName>
</protein>
<comment type="cofactor">
    <cofactor evidence="1">
        <name>Mo-molybdopterin</name>
        <dbReference type="ChEBI" id="CHEBI:71302"/>
    </cofactor>
</comment>
<dbReference type="GO" id="GO:0043546">
    <property type="term" value="F:molybdopterin cofactor binding"/>
    <property type="evidence" value="ECO:0007669"/>
    <property type="project" value="TreeGrafter"/>
</dbReference>